<reference evidence="3" key="1">
    <citation type="submission" date="2020-11" db="EMBL/GenBank/DDBJ databases">
        <title>Sequencing the genomes of 1000 actinobacteria strains.</title>
        <authorList>
            <person name="Klenk H.-P."/>
        </authorList>
    </citation>
    <scope>NUCLEOTIDE SEQUENCE</scope>
    <source>
        <strain evidence="3">DSM 43175</strain>
    </source>
</reference>
<gene>
    <name evidence="3" type="ORF">IW256_006724</name>
</gene>
<accession>A0A931DRQ6</accession>
<evidence type="ECO:0000256" key="2">
    <source>
        <dbReference type="SAM" id="SignalP"/>
    </source>
</evidence>
<proteinExistence type="predicted"/>
<protein>
    <recommendedName>
        <fullName evidence="5">Lipoprotein</fullName>
    </recommendedName>
</protein>
<dbReference type="AlphaFoldDB" id="A0A931DRQ6"/>
<evidence type="ECO:0008006" key="5">
    <source>
        <dbReference type="Google" id="ProtNLM"/>
    </source>
</evidence>
<dbReference type="Gene3D" id="2.50.20.20">
    <property type="match status" value="1"/>
</dbReference>
<dbReference type="RefSeq" id="WP_197014768.1">
    <property type="nucleotide sequence ID" value="NZ_BAABES010000009.1"/>
</dbReference>
<name>A0A931DRQ6_9ACTN</name>
<evidence type="ECO:0000313" key="3">
    <source>
        <dbReference type="EMBL" id="MBG6092611.1"/>
    </source>
</evidence>
<keyword evidence="4" id="KW-1185">Reference proteome</keyword>
<organism evidence="3 4">
    <name type="scientific">Actinomadura viridis</name>
    <dbReference type="NCBI Taxonomy" id="58110"/>
    <lineage>
        <taxon>Bacteria</taxon>
        <taxon>Bacillati</taxon>
        <taxon>Actinomycetota</taxon>
        <taxon>Actinomycetes</taxon>
        <taxon>Streptosporangiales</taxon>
        <taxon>Thermomonosporaceae</taxon>
        <taxon>Actinomadura</taxon>
    </lineage>
</organism>
<keyword evidence="2" id="KW-0732">Signal</keyword>
<dbReference type="EMBL" id="JADOUA010000001">
    <property type="protein sequence ID" value="MBG6092611.1"/>
    <property type="molecule type" value="Genomic_DNA"/>
</dbReference>
<dbReference type="PROSITE" id="PS51257">
    <property type="entry name" value="PROKAR_LIPOPROTEIN"/>
    <property type="match status" value="1"/>
</dbReference>
<feature type="chain" id="PRO_5039459669" description="Lipoprotein" evidence="2">
    <location>
        <begin position="22"/>
        <end position="245"/>
    </location>
</feature>
<feature type="compositionally biased region" description="Low complexity" evidence="1">
    <location>
        <begin position="26"/>
        <end position="46"/>
    </location>
</feature>
<dbReference type="Proteomes" id="UP000614047">
    <property type="component" value="Unassembled WGS sequence"/>
</dbReference>
<feature type="region of interest" description="Disordered" evidence="1">
    <location>
        <begin position="25"/>
        <end position="51"/>
    </location>
</feature>
<comment type="caution">
    <text evidence="3">The sequence shown here is derived from an EMBL/GenBank/DDBJ whole genome shotgun (WGS) entry which is preliminary data.</text>
</comment>
<sequence>MRALPAALVLALAFTTACEPAQEAGTAPSKTAAAPAPASPSPTVTPNGVEKLPARDILARARKATTSAKSVRMHGRFKEGGEDYALDFRFSGRTKSTGRFSQGGQHVDLTRIGKAVYIKGNDAFWKEIGGKGAAQLFSGKSIKTTATNRDFADLAAFTDRGGLLAELLKVKGGWDTGKTGTVGGTPTVELVGPDGEKIHVATQGEPYLLLLDGGSANRLEFSAYNEQVDVQAPPSGTVVDADKLQ</sequence>
<evidence type="ECO:0000256" key="1">
    <source>
        <dbReference type="SAM" id="MobiDB-lite"/>
    </source>
</evidence>
<evidence type="ECO:0000313" key="4">
    <source>
        <dbReference type="Proteomes" id="UP000614047"/>
    </source>
</evidence>
<feature type="signal peptide" evidence="2">
    <location>
        <begin position="1"/>
        <end position="21"/>
    </location>
</feature>